<dbReference type="Pfam" id="PF01585">
    <property type="entry name" value="G-patch"/>
    <property type="match status" value="1"/>
</dbReference>
<accession>G2Q4D8</accession>
<organism evidence="3 4">
    <name type="scientific">Thermothelomyces thermophilus (strain ATCC 42464 / BCRC 31852 / DSM 1799)</name>
    <name type="common">Sporotrichum thermophile</name>
    <dbReference type="NCBI Taxonomy" id="573729"/>
    <lineage>
        <taxon>Eukaryota</taxon>
        <taxon>Fungi</taxon>
        <taxon>Dikarya</taxon>
        <taxon>Ascomycota</taxon>
        <taxon>Pezizomycotina</taxon>
        <taxon>Sordariomycetes</taxon>
        <taxon>Sordariomycetidae</taxon>
        <taxon>Sordariales</taxon>
        <taxon>Chaetomiaceae</taxon>
        <taxon>Thermothelomyces</taxon>
    </lineage>
</organism>
<dbReference type="EMBL" id="CP003002">
    <property type="protein sequence ID" value="AEO55333.1"/>
    <property type="molecule type" value="Genomic_DNA"/>
</dbReference>
<dbReference type="GeneID" id="11508229"/>
<feature type="region of interest" description="Disordered" evidence="1">
    <location>
        <begin position="75"/>
        <end position="126"/>
    </location>
</feature>
<feature type="compositionally biased region" description="Polar residues" evidence="1">
    <location>
        <begin position="100"/>
        <end position="111"/>
    </location>
</feature>
<dbReference type="InterPro" id="IPR000467">
    <property type="entry name" value="G_patch_dom"/>
</dbReference>
<feature type="domain" description="G-patch" evidence="2">
    <location>
        <begin position="147"/>
        <end position="195"/>
    </location>
</feature>
<dbReference type="GO" id="GO:0003676">
    <property type="term" value="F:nucleic acid binding"/>
    <property type="evidence" value="ECO:0007669"/>
    <property type="project" value="InterPro"/>
</dbReference>
<feature type="compositionally biased region" description="Polar residues" evidence="1">
    <location>
        <begin position="1"/>
        <end position="10"/>
    </location>
</feature>
<dbReference type="HOGENOM" id="CLU_079943_0_0_1"/>
<dbReference type="AlphaFoldDB" id="G2Q4D8"/>
<dbReference type="PANTHER" id="PTHR20923:SF1">
    <property type="entry name" value="G PATCH DOMAIN AND ANKYRIN REPEAT-CONTAINING PROTEIN 1"/>
    <property type="match status" value="1"/>
</dbReference>
<dbReference type="VEuPathDB" id="FungiDB:MYCTH_2107979"/>
<feature type="compositionally biased region" description="Low complexity" evidence="1">
    <location>
        <begin position="86"/>
        <end position="99"/>
    </location>
</feature>
<proteinExistence type="predicted"/>
<gene>
    <name evidence="3" type="ORF">MYCTH_2107979</name>
</gene>
<dbReference type="InParanoid" id="G2Q4D8"/>
<evidence type="ECO:0000256" key="1">
    <source>
        <dbReference type="SAM" id="MobiDB-lite"/>
    </source>
</evidence>
<dbReference type="PROSITE" id="PS50174">
    <property type="entry name" value="G_PATCH"/>
    <property type="match status" value="1"/>
</dbReference>
<keyword evidence="4" id="KW-1185">Reference proteome</keyword>
<protein>
    <recommendedName>
        <fullName evidence="2">G-patch domain-containing protein</fullName>
    </recommendedName>
</protein>
<dbReference type="InterPro" id="IPR039146">
    <property type="entry name" value="GPANK1"/>
</dbReference>
<dbReference type="eggNOG" id="ENOG502SZVD">
    <property type="taxonomic scope" value="Eukaryota"/>
</dbReference>
<dbReference type="SMART" id="SM00443">
    <property type="entry name" value="G_patch"/>
    <property type="match status" value="1"/>
</dbReference>
<dbReference type="Proteomes" id="UP000007322">
    <property type="component" value="Chromosome 1"/>
</dbReference>
<sequence>MGSPRRSSSNGDEEDDYDQIPLQHQRPFGTGLFRKPIAFVSASAGAQQLKSVDDTAAATPRQDVADIYLSMVLPEDATRSRSAPPTSNNNSSSSTTTTTKTAGDESSQPSTCPVCRLPLDTDPETHQQTLAHQVCLPHSQPPSALDRTRMGLAYLSAYGWDPDSRRGLGVEQQGIRYPVKAKVKDDNLGIGMRAPSPPPPPGEKQREEEKKKKKAQLLDAKKVRKMALDDRKKAARIRQDLFGDGRLEKYLGPGAAG</sequence>
<dbReference type="KEGG" id="mtm:MYCTH_2107979"/>
<evidence type="ECO:0000259" key="2">
    <source>
        <dbReference type="PROSITE" id="PS50174"/>
    </source>
</evidence>
<dbReference type="RefSeq" id="XP_003660578.1">
    <property type="nucleotide sequence ID" value="XM_003660530.1"/>
</dbReference>
<dbReference type="OrthoDB" id="20282at2759"/>
<dbReference type="PANTHER" id="PTHR20923">
    <property type="entry name" value="BAT4 PROTEIN-RELATED"/>
    <property type="match status" value="1"/>
</dbReference>
<feature type="region of interest" description="Disordered" evidence="1">
    <location>
        <begin position="181"/>
        <end position="218"/>
    </location>
</feature>
<evidence type="ECO:0000313" key="3">
    <source>
        <dbReference type="EMBL" id="AEO55333.1"/>
    </source>
</evidence>
<dbReference type="OMA" id="TYGWDPD"/>
<evidence type="ECO:0000313" key="4">
    <source>
        <dbReference type="Proteomes" id="UP000007322"/>
    </source>
</evidence>
<feature type="region of interest" description="Disordered" evidence="1">
    <location>
        <begin position="1"/>
        <end position="29"/>
    </location>
</feature>
<name>G2Q4D8_THET4</name>
<reference evidence="3 4" key="1">
    <citation type="journal article" date="2011" name="Nat. Biotechnol.">
        <title>Comparative genomic analysis of the thermophilic biomass-degrading fungi Myceliophthora thermophila and Thielavia terrestris.</title>
        <authorList>
            <person name="Berka R.M."/>
            <person name="Grigoriev I.V."/>
            <person name="Otillar R."/>
            <person name="Salamov A."/>
            <person name="Grimwood J."/>
            <person name="Reid I."/>
            <person name="Ishmael N."/>
            <person name="John T."/>
            <person name="Darmond C."/>
            <person name="Moisan M.-C."/>
            <person name="Henrissat B."/>
            <person name="Coutinho P.M."/>
            <person name="Lombard V."/>
            <person name="Natvig D.O."/>
            <person name="Lindquist E."/>
            <person name="Schmutz J."/>
            <person name="Lucas S."/>
            <person name="Harris P."/>
            <person name="Powlowski J."/>
            <person name="Bellemare A."/>
            <person name="Taylor D."/>
            <person name="Butler G."/>
            <person name="de Vries R.P."/>
            <person name="Allijn I.E."/>
            <person name="van den Brink J."/>
            <person name="Ushinsky S."/>
            <person name="Storms R."/>
            <person name="Powell A.J."/>
            <person name="Paulsen I.T."/>
            <person name="Elbourne L.D.H."/>
            <person name="Baker S.E."/>
            <person name="Magnuson J."/>
            <person name="LaBoissiere S."/>
            <person name="Clutterbuck A.J."/>
            <person name="Martinez D."/>
            <person name="Wogulis M."/>
            <person name="de Leon A.L."/>
            <person name="Rey M.W."/>
            <person name="Tsang A."/>
        </authorList>
    </citation>
    <scope>NUCLEOTIDE SEQUENCE [LARGE SCALE GENOMIC DNA]</scope>
    <source>
        <strain evidence="4">ATCC 42464 / BCRC 31852 / DSM 1799</strain>
    </source>
</reference>